<feature type="compositionally biased region" description="Basic and acidic residues" evidence="1">
    <location>
        <begin position="180"/>
        <end position="198"/>
    </location>
</feature>
<evidence type="ECO:0000256" key="1">
    <source>
        <dbReference type="SAM" id="MobiDB-lite"/>
    </source>
</evidence>
<gene>
    <name evidence="2" type="ORF">S03H2_37992</name>
</gene>
<reference evidence="2" key="1">
    <citation type="journal article" date="2014" name="Front. Microbiol.">
        <title>High frequency of phylogenetically diverse reductive dehalogenase-homologous genes in deep subseafloor sedimentary metagenomes.</title>
        <authorList>
            <person name="Kawai M."/>
            <person name="Futagami T."/>
            <person name="Toyoda A."/>
            <person name="Takaki Y."/>
            <person name="Nishi S."/>
            <person name="Hori S."/>
            <person name="Arai W."/>
            <person name="Tsubouchi T."/>
            <person name="Morono Y."/>
            <person name="Uchiyama I."/>
            <person name="Ito T."/>
            <person name="Fujiyama A."/>
            <person name="Inagaki F."/>
            <person name="Takami H."/>
        </authorList>
    </citation>
    <scope>NUCLEOTIDE SEQUENCE</scope>
    <source>
        <strain evidence="2">Expedition CK06-06</strain>
    </source>
</reference>
<proteinExistence type="predicted"/>
<feature type="region of interest" description="Disordered" evidence="1">
    <location>
        <begin position="168"/>
        <end position="204"/>
    </location>
</feature>
<evidence type="ECO:0000313" key="2">
    <source>
        <dbReference type="EMBL" id="GAH52754.1"/>
    </source>
</evidence>
<name>X1HFZ5_9ZZZZ</name>
<comment type="caution">
    <text evidence="2">The sequence shown here is derived from an EMBL/GenBank/DDBJ whole genome shotgun (WGS) entry which is preliminary data.</text>
</comment>
<dbReference type="AlphaFoldDB" id="X1HFZ5"/>
<accession>X1HFZ5</accession>
<organism evidence="2">
    <name type="scientific">marine sediment metagenome</name>
    <dbReference type="NCBI Taxonomy" id="412755"/>
    <lineage>
        <taxon>unclassified sequences</taxon>
        <taxon>metagenomes</taxon>
        <taxon>ecological metagenomes</taxon>
    </lineage>
</organism>
<protein>
    <submittedName>
        <fullName evidence="2">Uncharacterized protein</fullName>
    </submittedName>
</protein>
<dbReference type="EMBL" id="BARU01023405">
    <property type="protein sequence ID" value="GAH52754.1"/>
    <property type="molecule type" value="Genomic_DNA"/>
</dbReference>
<feature type="non-terminal residue" evidence="2">
    <location>
        <position position="204"/>
    </location>
</feature>
<sequence>MRSLIVLLLGLSLSSLAQAQLLDINKPEQKSPIRMSVREKLDKSFGRACWICLLKAKHIKAPVRVTVFRVLILQSRRKSKQFMVAYNRKRHAKVKPKEPYGTGIYLDDHFDMRAWKYINCYYATVHDMEGRLILRKESNFKRFEAVKKKVLRLRKGTQFTVEGLLAKSQRPASPAVGKAKKGEKPAAESLARTDKEVKIQPSPT</sequence>